<sequence length="598" mass="65829">MSRISQMSFSKKIFLAIFGTAVFSALTVCLVLNTALSSHRIIEFEESYIDHMNLLAQTLENLEGSQARMVLNNLLEDMIHHDVDNLNVELFGPDNENMGKVTRPEFQPTFDSVEMLSKGDGAYWKDGRMVVLTSLQDKSGKEYRMVSTISAATIEKELNRIKYTLLGTAAALILFSLWLSRVLTTTLLRKVNAIYSLLAEITQTQDYSKRVNVADEESDRRSRDELDGLGRNLNHMLQTLQASQSRLLEAERDKARSQVAAQVAHDIRSPLMSMNMALSQIENAPMEPLAILKSAVARVAGIVQKLSASIAKPDQETGVEAPKLTLVEPLIATVVNEHSVRLKPDQQLTLSGVSPLPEIWSVLQINELQSAVSNLINNAFEAGATKVDLVLGAEGKKWTLQIRDNGKGIPATILDKIFERSFTSGKTGGSGLGLFQAKTAIEWTGGTLDVATVEGEGTVFTLKVPKEKNPAWLAPSIELATDQEIFFVDDDLNVLSAWQAKAGALGLTAAAFYSSVDKFIAEVPLASLSESALLIIDQNLNGSKTGLEILEQAALAKRAYLCTSEFDEKWVQDRVRKLNVHLIPKPWISQFELKVRTS</sequence>
<keyword evidence="7" id="KW-0547">Nucleotide-binding</keyword>
<dbReference type="OrthoDB" id="5287379at2"/>
<dbReference type="AlphaFoldDB" id="A0A1Z3NC89"/>
<evidence type="ECO:0000313" key="12">
    <source>
        <dbReference type="EMBL" id="ASD65092.1"/>
    </source>
</evidence>
<dbReference type="InterPro" id="IPR036097">
    <property type="entry name" value="HisK_dim/P_sf"/>
</dbReference>
<dbReference type="CDD" id="cd00082">
    <property type="entry name" value="HisKA"/>
    <property type="match status" value="1"/>
</dbReference>
<dbReference type="InterPro" id="IPR003594">
    <property type="entry name" value="HATPase_dom"/>
</dbReference>
<evidence type="ECO:0000256" key="2">
    <source>
        <dbReference type="ARBA" id="ARBA00004651"/>
    </source>
</evidence>
<evidence type="ECO:0000259" key="11">
    <source>
        <dbReference type="PROSITE" id="PS50885"/>
    </source>
</evidence>
<feature type="domain" description="Histidine kinase" evidence="10">
    <location>
        <begin position="262"/>
        <end position="468"/>
    </location>
</feature>
<evidence type="ECO:0000313" key="13">
    <source>
        <dbReference type="Proteomes" id="UP000197003"/>
    </source>
</evidence>
<keyword evidence="9" id="KW-0067">ATP-binding</keyword>
<dbReference type="CDD" id="cd00075">
    <property type="entry name" value="HATPase"/>
    <property type="match status" value="1"/>
</dbReference>
<dbReference type="PRINTS" id="PR00344">
    <property type="entry name" value="BCTRLSENSOR"/>
</dbReference>
<name>A0A1Z3NC89_BDEBC</name>
<keyword evidence="4" id="KW-1003">Cell membrane</keyword>
<dbReference type="EC" id="2.7.13.3" evidence="3"/>
<evidence type="ECO:0000256" key="5">
    <source>
        <dbReference type="ARBA" id="ARBA00022553"/>
    </source>
</evidence>
<dbReference type="SUPFAM" id="SSF55874">
    <property type="entry name" value="ATPase domain of HSP90 chaperone/DNA topoisomerase II/histidine kinase"/>
    <property type="match status" value="1"/>
</dbReference>
<dbReference type="CDD" id="cd06225">
    <property type="entry name" value="HAMP"/>
    <property type="match status" value="1"/>
</dbReference>
<dbReference type="GO" id="GO:0005524">
    <property type="term" value="F:ATP binding"/>
    <property type="evidence" value="ECO:0007669"/>
    <property type="project" value="UniProtKB-KW"/>
</dbReference>
<comment type="subcellular location">
    <subcellularLocation>
        <location evidence="2">Cell membrane</location>
        <topology evidence="2">Multi-pass membrane protein</topology>
    </subcellularLocation>
</comment>
<dbReference type="SMART" id="SM00387">
    <property type="entry name" value="HATPase_c"/>
    <property type="match status" value="1"/>
</dbReference>
<dbReference type="EMBL" id="CP020946">
    <property type="protein sequence ID" value="ASD65092.1"/>
    <property type="molecule type" value="Genomic_DNA"/>
</dbReference>
<evidence type="ECO:0000256" key="1">
    <source>
        <dbReference type="ARBA" id="ARBA00000085"/>
    </source>
</evidence>
<keyword evidence="4" id="KW-0472">Membrane</keyword>
<dbReference type="InterPro" id="IPR003660">
    <property type="entry name" value="HAMP_dom"/>
</dbReference>
<dbReference type="InterPro" id="IPR004358">
    <property type="entry name" value="Sig_transdc_His_kin-like_C"/>
</dbReference>
<evidence type="ECO:0000256" key="8">
    <source>
        <dbReference type="ARBA" id="ARBA00022777"/>
    </source>
</evidence>
<dbReference type="PROSITE" id="PS50885">
    <property type="entry name" value="HAMP"/>
    <property type="match status" value="1"/>
</dbReference>
<dbReference type="Gene3D" id="6.10.340.10">
    <property type="match status" value="1"/>
</dbReference>
<evidence type="ECO:0000256" key="7">
    <source>
        <dbReference type="ARBA" id="ARBA00022741"/>
    </source>
</evidence>
<dbReference type="Gene3D" id="3.30.565.10">
    <property type="entry name" value="Histidine kinase-like ATPase, C-terminal domain"/>
    <property type="match status" value="1"/>
</dbReference>
<dbReference type="GO" id="GO:0000155">
    <property type="term" value="F:phosphorelay sensor kinase activity"/>
    <property type="evidence" value="ECO:0007669"/>
    <property type="project" value="InterPro"/>
</dbReference>
<dbReference type="GO" id="GO:0005886">
    <property type="term" value="C:plasma membrane"/>
    <property type="evidence" value="ECO:0007669"/>
    <property type="project" value="UniProtKB-SubCell"/>
</dbReference>
<evidence type="ECO:0000256" key="4">
    <source>
        <dbReference type="ARBA" id="ARBA00022475"/>
    </source>
</evidence>
<dbReference type="SUPFAM" id="SSF47384">
    <property type="entry name" value="Homodimeric domain of signal transducing histidine kinase"/>
    <property type="match status" value="1"/>
</dbReference>
<dbReference type="RefSeq" id="WP_088566501.1">
    <property type="nucleotide sequence ID" value="NZ_CP020946.1"/>
</dbReference>
<proteinExistence type="predicted"/>
<dbReference type="InterPro" id="IPR036890">
    <property type="entry name" value="HATPase_C_sf"/>
</dbReference>
<comment type="catalytic activity">
    <reaction evidence="1">
        <text>ATP + protein L-histidine = ADP + protein N-phospho-L-histidine.</text>
        <dbReference type="EC" id="2.7.13.3"/>
    </reaction>
</comment>
<dbReference type="PANTHER" id="PTHR44936:SF10">
    <property type="entry name" value="SENSOR PROTEIN RSTB"/>
    <property type="match status" value="1"/>
</dbReference>
<keyword evidence="6" id="KW-0808">Transferase</keyword>
<protein>
    <recommendedName>
        <fullName evidence="3">histidine kinase</fullName>
        <ecNumber evidence="3">2.7.13.3</ecNumber>
    </recommendedName>
</protein>
<keyword evidence="8" id="KW-0418">Kinase</keyword>
<reference evidence="12 13" key="1">
    <citation type="submission" date="2017-04" db="EMBL/GenBank/DDBJ databases">
        <title>Whole genome sequence of Bdellovibrio bacteriovorus strain SSB218315.</title>
        <authorList>
            <person name="Oyedara O."/>
            <person name="Rodriguez-Perez M.A."/>
        </authorList>
    </citation>
    <scope>NUCLEOTIDE SEQUENCE [LARGE SCALE GENOMIC DNA]</scope>
    <source>
        <strain evidence="12 13">SSB218315</strain>
    </source>
</reference>
<organism evidence="12 13">
    <name type="scientific">Bdellovibrio bacteriovorus</name>
    <dbReference type="NCBI Taxonomy" id="959"/>
    <lineage>
        <taxon>Bacteria</taxon>
        <taxon>Pseudomonadati</taxon>
        <taxon>Bdellovibrionota</taxon>
        <taxon>Bdellovibrionia</taxon>
        <taxon>Bdellovibrionales</taxon>
        <taxon>Pseudobdellovibrionaceae</taxon>
        <taxon>Bdellovibrio</taxon>
    </lineage>
</organism>
<dbReference type="PANTHER" id="PTHR44936">
    <property type="entry name" value="SENSOR PROTEIN CREC"/>
    <property type="match status" value="1"/>
</dbReference>
<dbReference type="InterPro" id="IPR003661">
    <property type="entry name" value="HisK_dim/P_dom"/>
</dbReference>
<evidence type="ECO:0000256" key="3">
    <source>
        <dbReference type="ARBA" id="ARBA00012438"/>
    </source>
</evidence>
<dbReference type="InterPro" id="IPR005467">
    <property type="entry name" value="His_kinase_dom"/>
</dbReference>
<gene>
    <name evidence="12" type="ORF">B9G79_16715</name>
</gene>
<dbReference type="InterPro" id="IPR050980">
    <property type="entry name" value="2C_sensor_his_kinase"/>
</dbReference>
<evidence type="ECO:0000259" key="10">
    <source>
        <dbReference type="PROSITE" id="PS50109"/>
    </source>
</evidence>
<evidence type="ECO:0000256" key="9">
    <source>
        <dbReference type="ARBA" id="ARBA00022840"/>
    </source>
</evidence>
<dbReference type="Pfam" id="PF02518">
    <property type="entry name" value="HATPase_c"/>
    <property type="match status" value="1"/>
</dbReference>
<feature type="domain" description="HAMP" evidence="11">
    <location>
        <begin position="185"/>
        <end position="245"/>
    </location>
</feature>
<keyword evidence="5" id="KW-0597">Phosphoprotein</keyword>
<evidence type="ECO:0000256" key="6">
    <source>
        <dbReference type="ARBA" id="ARBA00022679"/>
    </source>
</evidence>
<accession>A0A1Z3NC89</accession>
<dbReference type="Proteomes" id="UP000197003">
    <property type="component" value="Chromosome"/>
</dbReference>
<dbReference type="PROSITE" id="PS50109">
    <property type="entry name" value="HIS_KIN"/>
    <property type="match status" value="1"/>
</dbReference>
<dbReference type="Gene3D" id="1.10.287.130">
    <property type="match status" value="1"/>
</dbReference>